<evidence type="ECO:0000313" key="2">
    <source>
        <dbReference type="EMBL" id="GFN90210.1"/>
    </source>
</evidence>
<keyword evidence="3" id="KW-1185">Reference proteome</keyword>
<dbReference type="Proteomes" id="UP000735302">
    <property type="component" value="Unassembled WGS sequence"/>
</dbReference>
<organism evidence="2 3">
    <name type="scientific">Plakobranchus ocellatus</name>
    <dbReference type="NCBI Taxonomy" id="259542"/>
    <lineage>
        <taxon>Eukaryota</taxon>
        <taxon>Metazoa</taxon>
        <taxon>Spiralia</taxon>
        <taxon>Lophotrochozoa</taxon>
        <taxon>Mollusca</taxon>
        <taxon>Gastropoda</taxon>
        <taxon>Heterobranchia</taxon>
        <taxon>Euthyneura</taxon>
        <taxon>Panpulmonata</taxon>
        <taxon>Sacoglossa</taxon>
        <taxon>Placobranchoidea</taxon>
        <taxon>Plakobranchidae</taxon>
        <taxon>Plakobranchus</taxon>
    </lineage>
</organism>
<dbReference type="EMBL" id="BLXT01002015">
    <property type="protein sequence ID" value="GFN90210.1"/>
    <property type="molecule type" value="Genomic_DNA"/>
</dbReference>
<dbReference type="Gene3D" id="3.50.4.10">
    <property type="entry name" value="Hepatocyte Growth Factor"/>
    <property type="match status" value="1"/>
</dbReference>
<protein>
    <recommendedName>
        <fullName evidence="1">Apple domain-containing protein</fullName>
    </recommendedName>
</protein>
<feature type="domain" description="Apple" evidence="1">
    <location>
        <begin position="68"/>
        <end position="105"/>
    </location>
</feature>
<sequence>MDSEPALRSASTVLYTASRVQVSPLTPWPDGGPESLRSRRCGLAMHKTNPNPFTDRPHLERFYATPYSIVLKENHKALDKVEPDRCAQACLEETTFVCRSFDYQVSLWILSVFSSPFTSLTLWQ</sequence>
<reference evidence="2 3" key="1">
    <citation type="journal article" date="2021" name="Elife">
        <title>Chloroplast acquisition without the gene transfer in kleptoplastic sea slugs, Plakobranchus ocellatus.</title>
        <authorList>
            <person name="Maeda T."/>
            <person name="Takahashi S."/>
            <person name="Yoshida T."/>
            <person name="Shimamura S."/>
            <person name="Takaki Y."/>
            <person name="Nagai Y."/>
            <person name="Toyoda A."/>
            <person name="Suzuki Y."/>
            <person name="Arimoto A."/>
            <person name="Ishii H."/>
            <person name="Satoh N."/>
            <person name="Nishiyama T."/>
            <person name="Hasebe M."/>
            <person name="Maruyama T."/>
            <person name="Minagawa J."/>
            <person name="Obokata J."/>
            <person name="Shigenobu S."/>
        </authorList>
    </citation>
    <scope>NUCLEOTIDE SEQUENCE [LARGE SCALE GENOMIC DNA]</scope>
</reference>
<proteinExistence type="predicted"/>
<dbReference type="Pfam" id="PF00024">
    <property type="entry name" value="PAN_1"/>
    <property type="match status" value="1"/>
</dbReference>
<dbReference type="AlphaFoldDB" id="A0AAV3Z2W6"/>
<comment type="caution">
    <text evidence="2">The sequence shown here is derived from an EMBL/GenBank/DDBJ whole genome shotgun (WGS) entry which is preliminary data.</text>
</comment>
<name>A0AAV3Z2W6_9GAST</name>
<evidence type="ECO:0000259" key="1">
    <source>
        <dbReference type="Pfam" id="PF00024"/>
    </source>
</evidence>
<gene>
    <name evidence="2" type="ORF">PoB_001671600</name>
</gene>
<accession>A0AAV3Z2W6</accession>
<evidence type="ECO:0000313" key="3">
    <source>
        <dbReference type="Proteomes" id="UP000735302"/>
    </source>
</evidence>
<dbReference type="InterPro" id="IPR003609">
    <property type="entry name" value="Pan_app"/>
</dbReference>
<dbReference type="SUPFAM" id="SSF57414">
    <property type="entry name" value="Hairpin loop containing domain-like"/>
    <property type="match status" value="1"/>
</dbReference>